<reference evidence="4" key="1">
    <citation type="journal article" date="2023" name="Int. J. Syst. Evol. Microbiol.">
        <title>Mesoterricola silvestris gen. nov., sp. nov., Mesoterricola sediminis sp. nov., Geothrix oryzae sp. nov., Geothrix edaphica sp. nov., Geothrix rubra sp. nov., and Geothrix limicola sp. nov., six novel members of Acidobacteriota isolated from soils.</title>
        <authorList>
            <person name="Itoh H."/>
            <person name="Sugisawa Y."/>
            <person name="Mise K."/>
            <person name="Xu Z."/>
            <person name="Kuniyasu M."/>
            <person name="Ushijima N."/>
            <person name="Kawano K."/>
            <person name="Kobayashi E."/>
            <person name="Shiratori Y."/>
            <person name="Masuda Y."/>
            <person name="Senoo K."/>
        </authorList>
    </citation>
    <scope>NUCLEOTIDE SEQUENCE [LARGE SCALE GENOMIC DNA]</scope>
    <source>
        <strain evidence="4">W79</strain>
    </source>
</reference>
<keyword evidence="4" id="KW-1185">Reference proteome</keyword>
<dbReference type="Proteomes" id="UP001238179">
    <property type="component" value="Chromosome"/>
</dbReference>
<protein>
    <recommendedName>
        <fullName evidence="5">Zinc-finger domain-containing protein</fullName>
    </recommendedName>
</protein>
<gene>
    <name evidence="3" type="ORF">METEAL_25350</name>
</gene>
<feature type="region of interest" description="Disordered" evidence="1">
    <location>
        <begin position="137"/>
        <end position="160"/>
    </location>
</feature>
<evidence type="ECO:0008006" key="5">
    <source>
        <dbReference type="Google" id="ProtNLM"/>
    </source>
</evidence>
<feature type="transmembrane region" description="Helical" evidence="2">
    <location>
        <begin position="76"/>
        <end position="96"/>
    </location>
</feature>
<keyword evidence="2" id="KW-1133">Transmembrane helix</keyword>
<evidence type="ECO:0000313" key="3">
    <source>
        <dbReference type="EMBL" id="BDU73361.1"/>
    </source>
</evidence>
<organism evidence="3 4">
    <name type="scientific">Mesoterricola silvestris</name>
    <dbReference type="NCBI Taxonomy" id="2927979"/>
    <lineage>
        <taxon>Bacteria</taxon>
        <taxon>Pseudomonadati</taxon>
        <taxon>Acidobacteriota</taxon>
        <taxon>Holophagae</taxon>
        <taxon>Holophagales</taxon>
        <taxon>Holophagaceae</taxon>
        <taxon>Mesoterricola</taxon>
    </lineage>
</organism>
<feature type="compositionally biased region" description="Basic and acidic residues" evidence="1">
    <location>
        <begin position="138"/>
        <end position="160"/>
    </location>
</feature>
<dbReference type="RefSeq" id="WP_316412013.1">
    <property type="nucleotide sequence ID" value="NZ_AP027080.1"/>
</dbReference>
<accession>A0AA48GI54</accession>
<evidence type="ECO:0000256" key="2">
    <source>
        <dbReference type="SAM" id="Phobius"/>
    </source>
</evidence>
<dbReference type="EMBL" id="AP027080">
    <property type="protein sequence ID" value="BDU73361.1"/>
    <property type="molecule type" value="Genomic_DNA"/>
</dbReference>
<dbReference type="KEGG" id="msil:METEAL_25350"/>
<sequence length="160" mass="16771">MTCLEALAAIEADPLDLPAEVEAHVRGCSGCSEARVTWLALDDAPAALAPAGYFDQLPSRIVRKLPTRPRAGGGHGALWALAAGLLMAVGAGGFWLGRANRQPLVEATYTPAAAELPAALPETPFMEGEDEVAQLRKLTPEKADTVLEGLEPKPAKDPKP</sequence>
<evidence type="ECO:0000256" key="1">
    <source>
        <dbReference type="SAM" id="MobiDB-lite"/>
    </source>
</evidence>
<proteinExistence type="predicted"/>
<keyword evidence="2" id="KW-0472">Membrane</keyword>
<evidence type="ECO:0000313" key="4">
    <source>
        <dbReference type="Proteomes" id="UP001238179"/>
    </source>
</evidence>
<keyword evidence="2" id="KW-0812">Transmembrane</keyword>
<name>A0AA48GI54_9BACT</name>
<dbReference type="AlphaFoldDB" id="A0AA48GI54"/>